<evidence type="ECO:0000313" key="8">
    <source>
        <dbReference type="EMBL" id="CAE0625188.1"/>
    </source>
</evidence>
<dbReference type="EMBL" id="HBIU01009413">
    <property type="protein sequence ID" value="CAE0625188.1"/>
    <property type="molecule type" value="Transcribed_RNA"/>
</dbReference>
<dbReference type="PANTHER" id="PTHR30073">
    <property type="entry name" value="ASPARTATE--AMMONIA LIGASE"/>
    <property type="match status" value="1"/>
</dbReference>
<dbReference type="EMBL" id="HBIU01009414">
    <property type="protein sequence ID" value="CAE0625189.1"/>
    <property type="molecule type" value="Transcribed_RNA"/>
</dbReference>
<dbReference type="HAMAP" id="MF_00555">
    <property type="entry name" value="AsnA"/>
    <property type="match status" value="1"/>
</dbReference>
<evidence type="ECO:0000256" key="1">
    <source>
        <dbReference type="ARBA" id="ARBA00022490"/>
    </source>
</evidence>
<keyword evidence="5" id="KW-0067">ATP-binding</keyword>
<dbReference type="PIRSF" id="PIRSF001555">
    <property type="entry name" value="Asp_ammon_ligase"/>
    <property type="match status" value="1"/>
</dbReference>
<organism evidence="8">
    <name type="scientific">Heterosigma akashiwo</name>
    <name type="common">Chromophytic alga</name>
    <name type="synonym">Heterosigma carterae</name>
    <dbReference type="NCBI Taxonomy" id="2829"/>
    <lineage>
        <taxon>Eukaryota</taxon>
        <taxon>Sar</taxon>
        <taxon>Stramenopiles</taxon>
        <taxon>Ochrophyta</taxon>
        <taxon>Raphidophyceae</taxon>
        <taxon>Chattonellales</taxon>
        <taxon>Chattonellaceae</taxon>
        <taxon>Heterosigma</taxon>
    </lineage>
</organism>
<dbReference type="InterPro" id="IPR006195">
    <property type="entry name" value="aa-tRNA-synth_II"/>
</dbReference>
<dbReference type="GO" id="GO:0004071">
    <property type="term" value="F:aspartate-ammonia ligase activity"/>
    <property type="evidence" value="ECO:0007669"/>
    <property type="project" value="InterPro"/>
</dbReference>
<dbReference type="Gene3D" id="3.30.930.10">
    <property type="entry name" value="Bira Bifunctional Protein, Domain 2"/>
    <property type="match status" value="1"/>
</dbReference>
<gene>
    <name evidence="8" type="ORF">HAKA00212_LOCUS3856</name>
    <name evidence="9" type="ORF">HAKA00212_LOCUS3857</name>
</gene>
<protein>
    <recommendedName>
        <fullName evidence="7">Aminoacyl-transfer RNA synthetases class-II family profile domain-containing protein</fullName>
    </recommendedName>
</protein>
<evidence type="ECO:0000256" key="5">
    <source>
        <dbReference type="ARBA" id="ARBA00022840"/>
    </source>
</evidence>
<name>A0A6V1NVF6_HETAK</name>
<feature type="domain" description="Aminoacyl-transfer RNA synthetases class-II family profile" evidence="7">
    <location>
        <begin position="21"/>
        <end position="324"/>
    </location>
</feature>
<keyword evidence="3" id="KW-0028">Amino-acid biosynthesis</keyword>
<accession>A0A6V1NVF6</accession>
<dbReference type="SUPFAM" id="SSF55681">
    <property type="entry name" value="Class II aaRS and biotin synthetases"/>
    <property type="match status" value="1"/>
</dbReference>
<dbReference type="Pfam" id="PF03590">
    <property type="entry name" value="AsnA"/>
    <property type="match status" value="1"/>
</dbReference>
<dbReference type="NCBIfam" id="TIGR00669">
    <property type="entry name" value="asnA"/>
    <property type="match status" value="1"/>
</dbReference>
<dbReference type="InterPro" id="IPR004618">
    <property type="entry name" value="AsnA"/>
</dbReference>
<dbReference type="GO" id="GO:0005524">
    <property type="term" value="F:ATP binding"/>
    <property type="evidence" value="ECO:0007669"/>
    <property type="project" value="UniProtKB-KW"/>
</dbReference>
<keyword evidence="6" id="KW-0061">Asparagine biosynthesis</keyword>
<sequence>MASNNYLNLNNLKDRERAIWRIKNYFEEQLQDELNLIRVSAPLILPAGKGINDDLNGIERKATFPVKQMNDQVHELPQSCAKWKRMALAKYEMEADEGLVLYMNAIRPDEDIDTIHSVYVDQWDWERVIRAEDRNVEKLQEIVTKIYAAIKRTEREVEKFTGFAPILPDNITFVHTTELEQKYPNLSPKEREAEACKEHGAVFVIGIGNPMSNGEPHDGRAPDYDDWYTPTPLGPGLNGDILVWNPILQREFELSSMGIRVDKESMMSQLQIRGCTERSELEFHQGILNDQWPLSVGGGIGQARLTMFLLRRSHVGETVRSVWPQQILEEEAARNVTLL</sequence>
<evidence type="ECO:0000259" key="7">
    <source>
        <dbReference type="PROSITE" id="PS50862"/>
    </source>
</evidence>
<evidence type="ECO:0000313" key="9">
    <source>
        <dbReference type="EMBL" id="CAE0625189.1"/>
    </source>
</evidence>
<evidence type="ECO:0000256" key="3">
    <source>
        <dbReference type="ARBA" id="ARBA00022605"/>
    </source>
</evidence>
<evidence type="ECO:0000256" key="2">
    <source>
        <dbReference type="ARBA" id="ARBA00022598"/>
    </source>
</evidence>
<dbReference type="GO" id="GO:0005829">
    <property type="term" value="C:cytosol"/>
    <property type="evidence" value="ECO:0007669"/>
    <property type="project" value="TreeGrafter"/>
</dbReference>
<dbReference type="GO" id="GO:0006529">
    <property type="term" value="P:asparagine biosynthetic process"/>
    <property type="evidence" value="ECO:0007669"/>
    <property type="project" value="UniProtKB-KW"/>
</dbReference>
<evidence type="ECO:0000256" key="6">
    <source>
        <dbReference type="ARBA" id="ARBA00022888"/>
    </source>
</evidence>
<keyword evidence="1" id="KW-0963">Cytoplasm</keyword>
<dbReference type="AlphaFoldDB" id="A0A6V1NVF6"/>
<keyword evidence="4" id="KW-0547">Nucleotide-binding</keyword>
<evidence type="ECO:0000256" key="4">
    <source>
        <dbReference type="ARBA" id="ARBA00022741"/>
    </source>
</evidence>
<proteinExistence type="inferred from homology"/>
<dbReference type="PROSITE" id="PS50862">
    <property type="entry name" value="AA_TRNA_LIGASE_II"/>
    <property type="match status" value="1"/>
</dbReference>
<dbReference type="InterPro" id="IPR045864">
    <property type="entry name" value="aa-tRNA-synth_II/BPL/LPL"/>
</dbReference>
<dbReference type="PANTHER" id="PTHR30073:SF5">
    <property type="entry name" value="ASPARTATE--AMMONIA LIGASE"/>
    <property type="match status" value="1"/>
</dbReference>
<reference evidence="8" key="1">
    <citation type="submission" date="2021-01" db="EMBL/GenBank/DDBJ databases">
        <authorList>
            <person name="Corre E."/>
            <person name="Pelletier E."/>
            <person name="Niang G."/>
            <person name="Scheremetjew M."/>
            <person name="Finn R."/>
            <person name="Kale V."/>
            <person name="Holt S."/>
            <person name="Cochrane G."/>
            <person name="Meng A."/>
            <person name="Brown T."/>
            <person name="Cohen L."/>
        </authorList>
    </citation>
    <scope>NUCLEOTIDE SEQUENCE</scope>
    <source>
        <strain evidence="8">CCMP3107</strain>
    </source>
</reference>
<keyword evidence="2" id="KW-0436">Ligase</keyword>